<dbReference type="PRINTS" id="PR00125">
    <property type="entry name" value="ATPASEDELTA"/>
</dbReference>
<comment type="similarity">
    <text evidence="8">Belongs to the ATPase delta chain family.</text>
</comment>
<proteinExistence type="inferred from homology"/>
<organism evidence="9 10">
    <name type="scientific">Oceanobacillus polygoni</name>
    <dbReference type="NCBI Taxonomy" id="1235259"/>
    <lineage>
        <taxon>Bacteria</taxon>
        <taxon>Bacillati</taxon>
        <taxon>Bacillota</taxon>
        <taxon>Bacilli</taxon>
        <taxon>Bacillales</taxon>
        <taxon>Bacillaceae</taxon>
        <taxon>Oceanobacillus</taxon>
    </lineage>
</organism>
<dbReference type="InterPro" id="IPR000711">
    <property type="entry name" value="ATPase_OSCP/dsu"/>
</dbReference>
<dbReference type="RefSeq" id="WP_149475144.1">
    <property type="nucleotide sequence ID" value="NZ_JAGGMB010000001.1"/>
</dbReference>
<dbReference type="PANTHER" id="PTHR11910">
    <property type="entry name" value="ATP SYNTHASE DELTA CHAIN"/>
    <property type="match status" value="1"/>
</dbReference>
<dbReference type="GO" id="GO:0045259">
    <property type="term" value="C:proton-transporting ATP synthase complex"/>
    <property type="evidence" value="ECO:0007669"/>
    <property type="project" value="UniProtKB-KW"/>
</dbReference>
<evidence type="ECO:0000256" key="3">
    <source>
        <dbReference type="ARBA" id="ARBA00022781"/>
    </source>
</evidence>
<dbReference type="Pfam" id="PF00213">
    <property type="entry name" value="OSCP"/>
    <property type="match status" value="1"/>
</dbReference>
<dbReference type="InterPro" id="IPR020781">
    <property type="entry name" value="ATPase_OSCP/d_CS"/>
</dbReference>
<gene>
    <name evidence="8" type="primary">atpH</name>
    <name evidence="9" type="ORF">J2Z64_000425</name>
</gene>
<dbReference type="HAMAP" id="MF_01416">
    <property type="entry name" value="ATP_synth_delta_bact"/>
    <property type="match status" value="1"/>
</dbReference>
<keyword evidence="5 8" id="KW-0472">Membrane</keyword>
<keyword evidence="7 8" id="KW-0066">ATP synthesis</keyword>
<evidence type="ECO:0000256" key="6">
    <source>
        <dbReference type="ARBA" id="ARBA00023196"/>
    </source>
</evidence>
<dbReference type="SUPFAM" id="SSF47928">
    <property type="entry name" value="N-terminal domain of the delta subunit of the F1F0-ATP synthase"/>
    <property type="match status" value="1"/>
</dbReference>
<accession>A0A9X0YS70</accession>
<evidence type="ECO:0000256" key="7">
    <source>
        <dbReference type="ARBA" id="ARBA00023310"/>
    </source>
</evidence>
<dbReference type="GO" id="GO:0005886">
    <property type="term" value="C:plasma membrane"/>
    <property type="evidence" value="ECO:0007669"/>
    <property type="project" value="UniProtKB-SubCell"/>
</dbReference>
<comment type="caution">
    <text evidence="9">The sequence shown here is derived from an EMBL/GenBank/DDBJ whole genome shotgun (WGS) entry which is preliminary data.</text>
</comment>
<evidence type="ECO:0000256" key="2">
    <source>
        <dbReference type="ARBA" id="ARBA00022448"/>
    </source>
</evidence>
<evidence type="ECO:0000256" key="5">
    <source>
        <dbReference type="ARBA" id="ARBA00023136"/>
    </source>
</evidence>
<dbReference type="Proteomes" id="UP001138793">
    <property type="component" value="Unassembled WGS sequence"/>
</dbReference>
<dbReference type="NCBIfam" id="NF004403">
    <property type="entry name" value="PRK05758.2-4"/>
    <property type="match status" value="1"/>
</dbReference>
<protein>
    <recommendedName>
        <fullName evidence="8">ATP synthase subunit delta</fullName>
    </recommendedName>
    <alternativeName>
        <fullName evidence="8">ATP synthase F(1) sector subunit delta</fullName>
    </alternativeName>
    <alternativeName>
        <fullName evidence="8">F-type ATPase subunit delta</fullName>
        <shortName evidence="8">F-ATPase subunit delta</shortName>
    </alternativeName>
</protein>
<comment type="function">
    <text evidence="8">F(1)F(0) ATP synthase produces ATP from ADP in the presence of a proton or sodium gradient. F-type ATPases consist of two structural domains, F(1) containing the extramembraneous catalytic core and F(0) containing the membrane proton channel, linked together by a central stalk and a peripheral stalk. During catalysis, ATP synthesis in the catalytic domain of F(1) is coupled via a rotary mechanism of the central stalk subunits to proton translocation.</text>
</comment>
<keyword evidence="4 8" id="KW-0406">Ion transport</keyword>
<keyword evidence="6 8" id="KW-0139">CF(1)</keyword>
<comment type="function">
    <text evidence="8">This protein is part of the stalk that links CF(0) to CF(1). It either transmits conformational changes from CF(0) to CF(1) or is implicated in proton conduction.</text>
</comment>
<keyword evidence="3 8" id="KW-0375">Hydrogen ion transport</keyword>
<keyword evidence="8" id="KW-1003">Cell membrane</keyword>
<dbReference type="AlphaFoldDB" id="A0A9X0YS70"/>
<dbReference type="GO" id="GO:0046933">
    <property type="term" value="F:proton-transporting ATP synthase activity, rotational mechanism"/>
    <property type="evidence" value="ECO:0007669"/>
    <property type="project" value="UniProtKB-UniRule"/>
</dbReference>
<name>A0A9X0YS70_9BACI</name>
<dbReference type="EMBL" id="JAGGMB010000001">
    <property type="protein sequence ID" value="MBP2076214.1"/>
    <property type="molecule type" value="Genomic_DNA"/>
</dbReference>
<dbReference type="PROSITE" id="PS00389">
    <property type="entry name" value="ATPASE_DELTA"/>
    <property type="match status" value="1"/>
</dbReference>
<evidence type="ECO:0000313" key="9">
    <source>
        <dbReference type="EMBL" id="MBP2076214.1"/>
    </source>
</evidence>
<dbReference type="Gene3D" id="1.10.520.20">
    <property type="entry name" value="N-terminal domain of the delta subunit of the F1F0-ATP synthase"/>
    <property type="match status" value="1"/>
</dbReference>
<keyword evidence="2 8" id="KW-0813">Transport</keyword>
<evidence type="ECO:0000256" key="1">
    <source>
        <dbReference type="ARBA" id="ARBA00004370"/>
    </source>
</evidence>
<evidence type="ECO:0000256" key="8">
    <source>
        <dbReference type="HAMAP-Rule" id="MF_01416"/>
    </source>
</evidence>
<comment type="subcellular location">
    <subcellularLocation>
        <location evidence="8">Cell membrane</location>
        <topology evidence="8">Peripheral membrane protein</topology>
    </subcellularLocation>
    <subcellularLocation>
        <location evidence="1">Membrane</location>
    </subcellularLocation>
</comment>
<dbReference type="InterPro" id="IPR026015">
    <property type="entry name" value="ATP_synth_OSCP/delta_N_sf"/>
</dbReference>
<sequence>MSEVVVAKRYADALFQLGLEKNTLEQLVKEFRVVQEVFKQNEQLDTFLIHPKIDNVKKKQLITEVFQGLQADVVNTIKLLVERRRITTLVAIIESFIQLVNDAKGIADATVYSVRELTDAEKIELQQTFAKRIGKTAINLKNIIDPSIIGGIKIRVGNTIYDGTISGKLDRISKRIVSTN</sequence>
<evidence type="ECO:0000313" key="10">
    <source>
        <dbReference type="Proteomes" id="UP001138793"/>
    </source>
</evidence>
<reference evidence="9" key="1">
    <citation type="submission" date="2021-03" db="EMBL/GenBank/DDBJ databases">
        <title>Genomic Encyclopedia of Type Strains, Phase IV (KMG-IV): sequencing the most valuable type-strain genomes for metagenomic binning, comparative biology and taxonomic classification.</title>
        <authorList>
            <person name="Goeker M."/>
        </authorList>
    </citation>
    <scope>NUCLEOTIDE SEQUENCE</scope>
    <source>
        <strain evidence="9">DSM 107338</strain>
    </source>
</reference>
<evidence type="ECO:0000256" key="4">
    <source>
        <dbReference type="ARBA" id="ARBA00023065"/>
    </source>
</evidence>
<dbReference type="OrthoDB" id="9802471at2"/>
<dbReference type="NCBIfam" id="TIGR01145">
    <property type="entry name" value="ATP_synt_delta"/>
    <property type="match status" value="1"/>
</dbReference>
<keyword evidence="10" id="KW-1185">Reference proteome</keyword>